<dbReference type="PRINTS" id="PR00503">
    <property type="entry name" value="BROMODOMAIN"/>
</dbReference>
<dbReference type="PANTHER" id="PTHR16266:SF17">
    <property type="entry name" value="BRWD3"/>
    <property type="match status" value="1"/>
</dbReference>
<evidence type="ECO:0000313" key="4">
    <source>
        <dbReference type="EMBL" id="GIY93031.1"/>
    </source>
</evidence>
<dbReference type="AlphaFoldDB" id="A0AAV4XGF0"/>
<proteinExistence type="predicted"/>
<dbReference type="GO" id="GO:0006357">
    <property type="term" value="P:regulation of transcription by RNA polymerase II"/>
    <property type="evidence" value="ECO:0007669"/>
    <property type="project" value="TreeGrafter"/>
</dbReference>
<dbReference type="PROSITE" id="PS50014">
    <property type="entry name" value="BROMODOMAIN_2"/>
    <property type="match status" value="1"/>
</dbReference>
<dbReference type="GO" id="GO:0007010">
    <property type="term" value="P:cytoskeleton organization"/>
    <property type="evidence" value="ECO:0007669"/>
    <property type="project" value="TreeGrafter"/>
</dbReference>
<dbReference type="FunFam" id="1.20.920.10:FF:000066">
    <property type="entry name" value="Transcription initiation factor TFIID subunit 1"/>
    <property type="match status" value="1"/>
</dbReference>
<dbReference type="GO" id="GO:0005634">
    <property type="term" value="C:nucleus"/>
    <property type="evidence" value="ECO:0007669"/>
    <property type="project" value="TreeGrafter"/>
</dbReference>
<dbReference type="SUPFAM" id="SSF47370">
    <property type="entry name" value="Bromodomain"/>
    <property type="match status" value="1"/>
</dbReference>
<organism evidence="4 5">
    <name type="scientific">Caerostris extrusa</name>
    <name type="common">Bark spider</name>
    <name type="synonym">Caerostris bankana</name>
    <dbReference type="NCBI Taxonomy" id="172846"/>
    <lineage>
        <taxon>Eukaryota</taxon>
        <taxon>Metazoa</taxon>
        <taxon>Ecdysozoa</taxon>
        <taxon>Arthropoda</taxon>
        <taxon>Chelicerata</taxon>
        <taxon>Arachnida</taxon>
        <taxon>Araneae</taxon>
        <taxon>Araneomorphae</taxon>
        <taxon>Entelegynae</taxon>
        <taxon>Araneoidea</taxon>
        <taxon>Araneidae</taxon>
        <taxon>Caerostris</taxon>
    </lineage>
</organism>
<reference evidence="4 5" key="1">
    <citation type="submission" date="2021-06" db="EMBL/GenBank/DDBJ databases">
        <title>Caerostris extrusa draft genome.</title>
        <authorList>
            <person name="Kono N."/>
            <person name="Arakawa K."/>
        </authorList>
    </citation>
    <scope>NUCLEOTIDE SEQUENCE [LARGE SCALE GENOMIC DNA]</scope>
</reference>
<dbReference type="Gene3D" id="1.20.920.10">
    <property type="entry name" value="Bromodomain-like"/>
    <property type="match status" value="1"/>
</dbReference>
<dbReference type="InterPro" id="IPR001487">
    <property type="entry name" value="Bromodomain"/>
</dbReference>
<dbReference type="InterPro" id="IPR052060">
    <property type="entry name" value="Bromo_WD_repeat"/>
</dbReference>
<gene>
    <name evidence="4" type="primary">Brwd3</name>
    <name evidence="4" type="ORF">CEXT_650792</name>
</gene>
<accession>A0AAV4XGF0</accession>
<sequence>MFQCFIVKWDNGEKEQMSPWDFEPIDTDRLPDEEGGSVDITSQEQMNMMYLPEPHEWWEYGQDHDCDRIARGFARIMELKIAESFVQPVDLNLYPSYAMVVEYPIDLGTIKARVQNRFYRRLDAIKFDIRFIEINAHKFNEPSSRIVKQAKCVVDLCLRFIK</sequence>
<protein>
    <submittedName>
        <fullName evidence="4">Bromodomain and WD repeat-containing protein 3</fullName>
    </submittedName>
</protein>
<evidence type="ECO:0000256" key="1">
    <source>
        <dbReference type="ARBA" id="ARBA00023117"/>
    </source>
</evidence>
<keyword evidence="5" id="KW-1185">Reference proteome</keyword>
<dbReference type="SMART" id="SM00297">
    <property type="entry name" value="BROMO"/>
    <property type="match status" value="1"/>
</dbReference>
<comment type="caution">
    <text evidence="4">The sequence shown here is derived from an EMBL/GenBank/DDBJ whole genome shotgun (WGS) entry which is preliminary data.</text>
</comment>
<evidence type="ECO:0000259" key="3">
    <source>
        <dbReference type="PROSITE" id="PS50014"/>
    </source>
</evidence>
<keyword evidence="1 2" id="KW-0103">Bromodomain</keyword>
<dbReference type="PANTHER" id="PTHR16266">
    <property type="entry name" value="WD REPEAT DOMAIN 9"/>
    <property type="match status" value="1"/>
</dbReference>
<dbReference type="Pfam" id="PF00439">
    <property type="entry name" value="Bromodomain"/>
    <property type="match status" value="1"/>
</dbReference>
<evidence type="ECO:0000313" key="5">
    <source>
        <dbReference type="Proteomes" id="UP001054945"/>
    </source>
</evidence>
<dbReference type="InterPro" id="IPR036427">
    <property type="entry name" value="Bromodomain-like_sf"/>
</dbReference>
<evidence type="ECO:0000256" key="2">
    <source>
        <dbReference type="PROSITE-ProRule" id="PRU00035"/>
    </source>
</evidence>
<dbReference type="GO" id="GO:0008360">
    <property type="term" value="P:regulation of cell shape"/>
    <property type="evidence" value="ECO:0007669"/>
    <property type="project" value="TreeGrafter"/>
</dbReference>
<dbReference type="EMBL" id="BPLR01017613">
    <property type="protein sequence ID" value="GIY93031.1"/>
    <property type="molecule type" value="Genomic_DNA"/>
</dbReference>
<name>A0AAV4XGF0_CAEEX</name>
<feature type="domain" description="Bromo" evidence="3">
    <location>
        <begin position="77"/>
        <end position="147"/>
    </location>
</feature>
<dbReference type="Proteomes" id="UP001054945">
    <property type="component" value="Unassembled WGS sequence"/>
</dbReference>